<evidence type="ECO:0000313" key="1">
    <source>
        <dbReference type="EMBL" id="KJZ05910.1"/>
    </source>
</evidence>
<dbReference type="EMBL" id="JXYA01000059">
    <property type="protein sequence ID" value="KJZ05910.1"/>
    <property type="molecule type" value="Genomic_DNA"/>
</dbReference>
<keyword evidence="2" id="KW-1185">Reference proteome</keyword>
<dbReference type="AlphaFoldDB" id="A0A0F4QF34"/>
<dbReference type="PATRIC" id="fig|43658.5.peg.4499"/>
<comment type="caution">
    <text evidence="1">The sequence shown here is derived from an EMBL/GenBank/DDBJ whole genome shotgun (WGS) entry which is preliminary data.</text>
</comment>
<name>A0A0F4QF34_9GAMM</name>
<dbReference type="RefSeq" id="WP_046006979.1">
    <property type="nucleotide sequence ID" value="NZ_JXYA01000059.1"/>
</dbReference>
<protein>
    <submittedName>
        <fullName evidence="1">Uncharacterized protein</fullName>
    </submittedName>
</protein>
<gene>
    <name evidence="1" type="ORF">TW77_21335</name>
</gene>
<evidence type="ECO:0000313" key="2">
    <source>
        <dbReference type="Proteomes" id="UP000033452"/>
    </source>
</evidence>
<sequence length="121" mass="13540">MIEKIILEVQQHLPLKVSFSSWNGDVLTMSGENWSFHTLGAWRVISNGVVEFACWDEGAEDKILETLDTEVIRVSVQGRQIAIDPVFELSTGKKLEIFTSETIEPWVLSLPNGRDFCGAST</sequence>
<accession>A0A0F4QF34</accession>
<dbReference type="OrthoDB" id="6909241at2"/>
<proteinExistence type="predicted"/>
<dbReference type="Proteomes" id="UP000033452">
    <property type="component" value="Unassembled WGS sequence"/>
</dbReference>
<reference evidence="1 2" key="1">
    <citation type="journal article" date="2015" name="BMC Genomics">
        <title>Genome mining reveals unlocked bioactive potential of marine Gram-negative bacteria.</title>
        <authorList>
            <person name="Machado H."/>
            <person name="Sonnenschein E.C."/>
            <person name="Melchiorsen J."/>
            <person name="Gram L."/>
        </authorList>
    </citation>
    <scope>NUCLEOTIDE SEQUENCE [LARGE SCALE GENOMIC DNA]</scope>
    <source>
        <strain evidence="1 2">S2471</strain>
    </source>
</reference>
<organism evidence="1 2">
    <name type="scientific">Pseudoalteromonas rubra</name>
    <dbReference type="NCBI Taxonomy" id="43658"/>
    <lineage>
        <taxon>Bacteria</taxon>
        <taxon>Pseudomonadati</taxon>
        <taxon>Pseudomonadota</taxon>
        <taxon>Gammaproteobacteria</taxon>
        <taxon>Alteromonadales</taxon>
        <taxon>Pseudoalteromonadaceae</taxon>
        <taxon>Pseudoalteromonas</taxon>
    </lineage>
</organism>